<dbReference type="Proteomes" id="UP001164713">
    <property type="component" value="Chromosome"/>
</dbReference>
<reference evidence="1" key="1">
    <citation type="submission" date="2022-12" db="EMBL/GenBank/DDBJ databases">
        <title>Genomic of Bacillus halotolerans.</title>
        <authorList>
            <person name="Xu G."/>
            <person name="Ding Y."/>
        </authorList>
    </citation>
    <scope>NUCLEOTIDE SEQUENCE</scope>
    <source>
        <strain evidence="1">B13</strain>
    </source>
</reference>
<evidence type="ECO:0000313" key="1">
    <source>
        <dbReference type="EMBL" id="WAT23430.1"/>
    </source>
</evidence>
<organism evidence="1 2">
    <name type="scientific">Bacillus halotolerans</name>
    <dbReference type="NCBI Taxonomy" id="260554"/>
    <lineage>
        <taxon>Bacteria</taxon>
        <taxon>Bacillati</taxon>
        <taxon>Bacillota</taxon>
        <taxon>Bacilli</taxon>
        <taxon>Bacillales</taxon>
        <taxon>Bacillaceae</taxon>
        <taxon>Bacillus</taxon>
    </lineage>
</organism>
<accession>A0ABY7I8H5</accession>
<dbReference type="Pfam" id="PF04464">
    <property type="entry name" value="Glyphos_transf"/>
    <property type="match status" value="1"/>
</dbReference>
<dbReference type="Gene3D" id="3.40.50.11820">
    <property type="match status" value="1"/>
</dbReference>
<dbReference type="EMBL" id="CP114066">
    <property type="protein sequence ID" value="WAT23430.1"/>
    <property type="molecule type" value="Genomic_DNA"/>
</dbReference>
<keyword evidence="2" id="KW-1185">Reference proteome</keyword>
<sequence>MGKLPRKTKLIIFESYLGKQFSCNPRAIYDYFNSTRKI</sequence>
<dbReference type="InterPro" id="IPR043149">
    <property type="entry name" value="TagF_N"/>
</dbReference>
<protein>
    <submittedName>
        <fullName evidence="1">CDP-glycerol glycerophosphotransferase family protein</fullName>
    </submittedName>
</protein>
<gene>
    <name evidence="1" type="ORF">O0R52_18515</name>
</gene>
<dbReference type="RefSeq" id="WP_238933039.1">
    <property type="nucleotide sequence ID" value="NZ_JAHHQB010000001.1"/>
</dbReference>
<proteinExistence type="predicted"/>
<dbReference type="InterPro" id="IPR007554">
    <property type="entry name" value="Glycerophosphate_synth"/>
</dbReference>
<evidence type="ECO:0000313" key="2">
    <source>
        <dbReference type="Proteomes" id="UP001164713"/>
    </source>
</evidence>
<name>A0ABY7I8H5_9BACI</name>